<sequence>MTIHRVEVVVDCEAVENGAPGSRAVNMYASQDIVLSNSQGSFELSIRVDNDDIIRWSAFPKVVQPEGSNENYSVIIDAEHDWNNNTLLKDWTAYQGNMPVYVYEQDAIPMRQDQRVNIERQTAYQPFVQANATLPGRPNPGVSQTEAYTFYVKVYKGTELIKEINWDPFVTVVQP</sequence>
<dbReference type="Pfam" id="PF12306">
    <property type="entry name" value="PixA"/>
    <property type="match status" value="1"/>
</dbReference>
<evidence type="ECO:0000313" key="1">
    <source>
        <dbReference type="EMBL" id="OHU97307.1"/>
    </source>
</evidence>
<protein>
    <recommendedName>
        <fullName evidence="3">Inclusion body protein</fullName>
    </recommendedName>
</protein>
<reference evidence="1 2" key="1">
    <citation type="submission" date="2016-10" db="EMBL/GenBank/DDBJ databases">
        <title>Pseudoalteromonas amylolytica sp. nov., isolated from the surface seawater.</title>
        <authorList>
            <person name="Wu Y.-H."/>
            <person name="Cheng H."/>
            <person name="Jin X.-B."/>
            <person name="Wang C.-S."/>
            <person name="Xu X.-W."/>
        </authorList>
    </citation>
    <scope>NUCLEOTIDE SEQUENCE [LARGE SCALE GENOMIC DNA]</scope>
    <source>
        <strain evidence="1 2">JCM 12483</strain>
    </source>
</reference>
<keyword evidence="2" id="KW-1185">Reference proteome</keyword>
<organism evidence="1 2">
    <name type="scientific">Pseudoalteromonas byunsanensis</name>
    <dbReference type="NCBI Taxonomy" id="327939"/>
    <lineage>
        <taxon>Bacteria</taxon>
        <taxon>Pseudomonadati</taxon>
        <taxon>Pseudomonadota</taxon>
        <taxon>Gammaproteobacteria</taxon>
        <taxon>Alteromonadales</taxon>
        <taxon>Pseudoalteromonadaceae</taxon>
        <taxon>Pseudoalteromonas</taxon>
    </lineage>
</organism>
<accession>A0A1S1N7V4</accession>
<evidence type="ECO:0008006" key="3">
    <source>
        <dbReference type="Google" id="ProtNLM"/>
    </source>
</evidence>
<dbReference type="InterPro" id="IPR021087">
    <property type="entry name" value="Uncharacterised_PixA/AidA"/>
</dbReference>
<dbReference type="EMBL" id="MNAN01000018">
    <property type="protein sequence ID" value="OHU97307.1"/>
    <property type="molecule type" value="Genomic_DNA"/>
</dbReference>
<comment type="caution">
    <text evidence="1">The sequence shown here is derived from an EMBL/GenBank/DDBJ whole genome shotgun (WGS) entry which is preliminary data.</text>
</comment>
<dbReference type="OrthoDB" id="5817734at2"/>
<evidence type="ECO:0000313" key="2">
    <source>
        <dbReference type="Proteomes" id="UP000180253"/>
    </source>
</evidence>
<dbReference type="InterPro" id="IPR038712">
    <property type="entry name" value="PixA-like_sf"/>
</dbReference>
<dbReference type="RefSeq" id="WP_070990339.1">
    <property type="nucleotide sequence ID" value="NZ_CBCSHD010000008.1"/>
</dbReference>
<proteinExistence type="predicted"/>
<dbReference type="Proteomes" id="UP000180253">
    <property type="component" value="Unassembled WGS sequence"/>
</dbReference>
<dbReference type="Gene3D" id="2.60.40.3910">
    <property type="entry name" value="Inclusion body protein"/>
    <property type="match status" value="1"/>
</dbReference>
<dbReference type="AlphaFoldDB" id="A0A1S1N7V4"/>
<gene>
    <name evidence="1" type="ORF">BIW53_03020</name>
</gene>
<name>A0A1S1N7V4_9GAMM</name>